<evidence type="ECO:0000313" key="5">
    <source>
        <dbReference type="EMBL" id="PGH11308.1"/>
    </source>
</evidence>
<sequence length="405" mass="44213">MPEDSSSLPMAREHKITFKPNVTYLLVGGLGGIGRAVSIWMIENGARYLAFLSRSAGVSAEDKAFIESLEFQGCNVIVEAGSIANMDDLLRLIGKCQAPIAGVLHMSMVLRAKLFFQSSHEDWAAVHAPKVAGVWNLHNALDSSKIDFFVVFSSIASLCGNKGQANYSAANSFLDAFVRYRRSQGLPASVLNLGMVGDIGCITKAPEVLSAARKAGVRLLNEREVLYALQVAIANSITGSSTAAEMNGEGQIIVGMNSTRPLSDLSVRCLWPDDARYGLYQHIEPEVIKDMDDDGCPYGDLKRYLDEAKSDPTKLKEKDFRELLMQETAGIVTGRSPEGASMAEISRITVDSLMLIEVGGWMRRQLKIDVNLATILGVKTVGELTEGLIDQLLEKYYLRESSNDH</sequence>
<evidence type="ECO:0000313" key="6">
    <source>
        <dbReference type="Proteomes" id="UP000223968"/>
    </source>
</evidence>
<dbReference type="GO" id="GO:0004312">
    <property type="term" value="F:fatty acid synthase activity"/>
    <property type="evidence" value="ECO:0007669"/>
    <property type="project" value="TreeGrafter"/>
</dbReference>
<proteinExistence type="predicted"/>
<gene>
    <name evidence="5" type="ORF">AJ79_04924</name>
</gene>
<evidence type="ECO:0000256" key="3">
    <source>
        <dbReference type="SAM" id="Phobius"/>
    </source>
</evidence>
<dbReference type="InterPro" id="IPR013968">
    <property type="entry name" value="PKS_KR"/>
</dbReference>
<dbReference type="EMBL" id="PDNB01000074">
    <property type="protein sequence ID" value="PGH11308.1"/>
    <property type="molecule type" value="Genomic_DNA"/>
</dbReference>
<dbReference type="InterPro" id="IPR036291">
    <property type="entry name" value="NAD(P)-bd_dom_sf"/>
</dbReference>
<dbReference type="PANTHER" id="PTHR43775:SF49">
    <property type="entry name" value="SYNTHASE, PUTATIVE (JCVI)-RELATED"/>
    <property type="match status" value="1"/>
</dbReference>
<dbReference type="SMART" id="SM00822">
    <property type="entry name" value="PKS_KR"/>
    <property type="match status" value="1"/>
</dbReference>
<dbReference type="InterPro" id="IPR057326">
    <property type="entry name" value="KR_dom"/>
</dbReference>
<organism evidence="5 6">
    <name type="scientific">Helicocarpus griseus UAMH5409</name>
    <dbReference type="NCBI Taxonomy" id="1447875"/>
    <lineage>
        <taxon>Eukaryota</taxon>
        <taxon>Fungi</taxon>
        <taxon>Dikarya</taxon>
        <taxon>Ascomycota</taxon>
        <taxon>Pezizomycotina</taxon>
        <taxon>Eurotiomycetes</taxon>
        <taxon>Eurotiomycetidae</taxon>
        <taxon>Onygenales</taxon>
        <taxon>Ajellomycetaceae</taxon>
        <taxon>Helicocarpus</taxon>
    </lineage>
</organism>
<dbReference type="PANTHER" id="PTHR43775">
    <property type="entry name" value="FATTY ACID SYNTHASE"/>
    <property type="match status" value="1"/>
</dbReference>
<name>A0A2B7XRT6_9EURO</name>
<dbReference type="InterPro" id="IPR009081">
    <property type="entry name" value="PP-bd_ACP"/>
</dbReference>
<dbReference type="GO" id="GO:0044550">
    <property type="term" value="P:secondary metabolite biosynthetic process"/>
    <property type="evidence" value="ECO:0007669"/>
    <property type="project" value="TreeGrafter"/>
</dbReference>
<protein>
    <recommendedName>
        <fullName evidence="4">Carrier domain-containing protein</fullName>
    </recommendedName>
</protein>
<reference evidence="5 6" key="1">
    <citation type="submission" date="2017-10" db="EMBL/GenBank/DDBJ databases">
        <title>Comparative genomics in systemic dimorphic fungi from Ajellomycetaceae.</title>
        <authorList>
            <person name="Munoz J.F."/>
            <person name="Mcewen J.G."/>
            <person name="Clay O.K."/>
            <person name="Cuomo C.A."/>
        </authorList>
    </citation>
    <scope>NUCLEOTIDE SEQUENCE [LARGE SCALE GENOMIC DNA]</scope>
    <source>
        <strain evidence="5 6">UAMH5409</strain>
    </source>
</reference>
<dbReference type="InterPro" id="IPR050091">
    <property type="entry name" value="PKS_NRPS_Biosynth_Enz"/>
</dbReference>
<keyword evidence="3" id="KW-1133">Transmembrane helix</keyword>
<dbReference type="Proteomes" id="UP000223968">
    <property type="component" value="Unassembled WGS sequence"/>
</dbReference>
<evidence type="ECO:0000256" key="1">
    <source>
        <dbReference type="ARBA" id="ARBA00022679"/>
    </source>
</evidence>
<accession>A0A2B7XRT6</accession>
<keyword evidence="3" id="KW-0812">Transmembrane</keyword>
<dbReference type="Pfam" id="PF08659">
    <property type="entry name" value="KR"/>
    <property type="match status" value="1"/>
</dbReference>
<evidence type="ECO:0000256" key="2">
    <source>
        <dbReference type="ARBA" id="ARBA00023268"/>
    </source>
</evidence>
<feature type="transmembrane region" description="Helical" evidence="3">
    <location>
        <begin position="21"/>
        <end position="42"/>
    </location>
</feature>
<dbReference type="SUPFAM" id="SSF51735">
    <property type="entry name" value="NAD(P)-binding Rossmann-fold domains"/>
    <property type="match status" value="1"/>
</dbReference>
<keyword evidence="2" id="KW-0511">Multifunctional enzyme</keyword>
<dbReference type="InterPro" id="IPR036736">
    <property type="entry name" value="ACP-like_sf"/>
</dbReference>
<dbReference type="GO" id="GO:0006633">
    <property type="term" value="P:fatty acid biosynthetic process"/>
    <property type="evidence" value="ECO:0007669"/>
    <property type="project" value="TreeGrafter"/>
</dbReference>
<dbReference type="OrthoDB" id="329835at2759"/>
<comment type="caution">
    <text evidence="5">The sequence shown here is derived from an EMBL/GenBank/DDBJ whole genome shotgun (WGS) entry which is preliminary data.</text>
</comment>
<dbReference type="SUPFAM" id="SSF47336">
    <property type="entry name" value="ACP-like"/>
    <property type="match status" value="1"/>
</dbReference>
<keyword evidence="3" id="KW-0472">Membrane</keyword>
<keyword evidence="6" id="KW-1185">Reference proteome</keyword>
<dbReference type="PROSITE" id="PS50075">
    <property type="entry name" value="CARRIER"/>
    <property type="match status" value="1"/>
</dbReference>
<dbReference type="STRING" id="1447875.A0A2B7XRT6"/>
<dbReference type="AlphaFoldDB" id="A0A2B7XRT6"/>
<evidence type="ECO:0000259" key="4">
    <source>
        <dbReference type="PROSITE" id="PS50075"/>
    </source>
</evidence>
<keyword evidence="1" id="KW-0808">Transferase</keyword>
<dbReference type="Gene3D" id="3.40.50.720">
    <property type="entry name" value="NAD(P)-binding Rossmann-like Domain"/>
    <property type="match status" value="1"/>
</dbReference>
<feature type="domain" description="Carrier" evidence="4">
    <location>
        <begin position="311"/>
        <end position="392"/>
    </location>
</feature>
<dbReference type="Pfam" id="PF00550">
    <property type="entry name" value="PP-binding"/>
    <property type="match status" value="1"/>
</dbReference>